<dbReference type="Proteomes" id="UP000886812">
    <property type="component" value="Unassembled WGS sequence"/>
</dbReference>
<dbReference type="InterPro" id="IPR012902">
    <property type="entry name" value="N_methyl_site"/>
</dbReference>
<comment type="caution">
    <text evidence="2">The sequence shown here is derived from an EMBL/GenBank/DDBJ whole genome shotgun (WGS) entry which is preliminary data.</text>
</comment>
<proteinExistence type="predicted"/>
<evidence type="ECO:0000256" key="1">
    <source>
        <dbReference type="SAM" id="Phobius"/>
    </source>
</evidence>
<gene>
    <name evidence="2" type="ORF">IAC75_03735</name>
</gene>
<keyword evidence="1" id="KW-0812">Transmembrane</keyword>
<evidence type="ECO:0000313" key="3">
    <source>
        <dbReference type="Proteomes" id="UP000886812"/>
    </source>
</evidence>
<dbReference type="NCBIfam" id="TIGR02532">
    <property type="entry name" value="IV_pilin_GFxxxE"/>
    <property type="match status" value="1"/>
</dbReference>
<name>A0A9D1NJI3_9BACT</name>
<accession>A0A9D1NJI3</accession>
<organism evidence="2 3">
    <name type="scientific">Candidatus Spyradosoma merdigallinarum</name>
    <dbReference type="NCBI Taxonomy" id="2840950"/>
    <lineage>
        <taxon>Bacteria</taxon>
        <taxon>Pseudomonadati</taxon>
        <taxon>Verrucomicrobiota</taxon>
        <taxon>Opitutia</taxon>
        <taxon>Opitutia incertae sedis</taxon>
        <taxon>Candidatus Spyradosoma</taxon>
    </lineage>
</organism>
<reference evidence="2" key="2">
    <citation type="journal article" date="2021" name="PeerJ">
        <title>Extensive microbial diversity within the chicken gut microbiome revealed by metagenomics and culture.</title>
        <authorList>
            <person name="Gilroy R."/>
            <person name="Ravi A."/>
            <person name="Getino M."/>
            <person name="Pursley I."/>
            <person name="Horton D.L."/>
            <person name="Alikhan N.F."/>
            <person name="Baker D."/>
            <person name="Gharbi K."/>
            <person name="Hall N."/>
            <person name="Watson M."/>
            <person name="Adriaenssens E.M."/>
            <person name="Foster-Nyarko E."/>
            <person name="Jarju S."/>
            <person name="Secka A."/>
            <person name="Antonio M."/>
            <person name="Oren A."/>
            <person name="Chaudhuri R.R."/>
            <person name="La Ragione R."/>
            <person name="Hildebrand F."/>
            <person name="Pallen M.J."/>
        </authorList>
    </citation>
    <scope>NUCLEOTIDE SEQUENCE</scope>
    <source>
        <strain evidence="2">10669</strain>
    </source>
</reference>
<dbReference type="AlphaFoldDB" id="A0A9D1NJI3"/>
<keyword evidence="1" id="KW-0472">Membrane</keyword>
<reference evidence="2" key="1">
    <citation type="submission" date="2020-10" db="EMBL/GenBank/DDBJ databases">
        <authorList>
            <person name="Gilroy R."/>
        </authorList>
    </citation>
    <scope>NUCLEOTIDE SEQUENCE</scope>
    <source>
        <strain evidence="2">10669</strain>
    </source>
</reference>
<dbReference type="PROSITE" id="PS00409">
    <property type="entry name" value="PROKAR_NTER_METHYL"/>
    <property type="match status" value="1"/>
</dbReference>
<keyword evidence="1" id="KW-1133">Transmembrane helix</keyword>
<feature type="transmembrane region" description="Helical" evidence="1">
    <location>
        <begin position="12"/>
        <end position="32"/>
    </location>
</feature>
<sequence length="343" mass="37768">MKKFGKRNARRGFTLIELLAATAIMIVLVLFVTNIAVNMLRIYDRTVATLATNADSGILLDAMQEDLLSASMPDDGNTWFEVRYESDVGNIAKNSAPELMFFARPQDRIRRSRSSTETLPGDLCAVSYKLAHRSPFGSRVSSSSAGNLVYGTYRAVLNAEDTFEFALPYVIGQKGDSSSSKLPSRFWKGGDQIEDPSDQKKYSASAWRTEMQNFLVDGIVDVSVFFWFDDFTDGERKIAVVNNSKIVQRLRDLFPETKVVTFEKSLAASAGAIVLDEDFEGKTSGALRSADVSVTVLSPEGRELLQALQEQGGSGKITAEQFEEILLEHGATFSRACPMFGGK</sequence>
<dbReference type="EMBL" id="DVOG01000095">
    <property type="protein sequence ID" value="HIV04245.1"/>
    <property type="molecule type" value="Genomic_DNA"/>
</dbReference>
<dbReference type="Pfam" id="PF07963">
    <property type="entry name" value="N_methyl"/>
    <property type="match status" value="1"/>
</dbReference>
<evidence type="ECO:0000313" key="2">
    <source>
        <dbReference type="EMBL" id="HIV04245.1"/>
    </source>
</evidence>
<protein>
    <submittedName>
        <fullName evidence="2">Type II secretion system protein</fullName>
    </submittedName>
</protein>